<evidence type="ECO:0000256" key="1">
    <source>
        <dbReference type="ARBA" id="ARBA00010761"/>
    </source>
</evidence>
<dbReference type="InterPro" id="IPR001351">
    <property type="entry name" value="Ribosomal_uS3_C"/>
</dbReference>
<evidence type="ECO:0000256" key="2">
    <source>
        <dbReference type="ARBA" id="ARBA00022730"/>
    </source>
</evidence>
<dbReference type="InterPro" id="IPR004044">
    <property type="entry name" value="KH_dom_type_2"/>
</dbReference>
<dbReference type="AlphaFoldDB" id="A0A0D6FHS0"/>
<dbReference type="EMBL" id="CP013121">
    <property type="protein sequence ID" value="ALM94685.1"/>
    <property type="molecule type" value="Genomic_DNA"/>
</dbReference>
<dbReference type="EMBL" id="NIRN01000001">
    <property type="protein sequence ID" value="PHI06997.1"/>
    <property type="molecule type" value="Genomic_DNA"/>
</dbReference>
<comment type="function">
    <text evidence="6 8">Binds the lower part of the 30S subunit head. Binds mRNA in the 70S ribosome, positioning it for translation.</text>
</comment>
<dbReference type="InterPro" id="IPR004087">
    <property type="entry name" value="KH_dom"/>
</dbReference>
<dbReference type="EMBL" id="NIRQ01000001">
    <property type="protein sequence ID" value="PHI12589.1"/>
    <property type="molecule type" value="Genomic_DNA"/>
</dbReference>
<protein>
    <recommendedName>
        <fullName evidence="7 8">Small ribosomal subunit protein uS3</fullName>
    </recommendedName>
</protein>
<dbReference type="PROSITE" id="PS00548">
    <property type="entry name" value="RIBOSOMAL_S3"/>
    <property type="match status" value="1"/>
</dbReference>
<evidence type="ECO:0000256" key="9">
    <source>
        <dbReference type="RuleBase" id="RU003624"/>
    </source>
</evidence>
<evidence type="ECO:0000313" key="16">
    <source>
        <dbReference type="EMBL" id="PHI12589.1"/>
    </source>
</evidence>
<evidence type="ECO:0000256" key="8">
    <source>
        <dbReference type="HAMAP-Rule" id="MF_01309"/>
    </source>
</evidence>
<evidence type="ECO:0000313" key="12">
    <source>
        <dbReference type="EMBL" id="OWP25757.1"/>
    </source>
</evidence>
<evidence type="ECO:0000256" key="7">
    <source>
        <dbReference type="ARBA" id="ARBA00035257"/>
    </source>
</evidence>
<dbReference type="EMBL" id="NIRM01000001">
    <property type="protein sequence ID" value="PHI10330.1"/>
    <property type="molecule type" value="Genomic_DNA"/>
</dbReference>
<dbReference type="Proteomes" id="UP000067061">
    <property type="component" value="Chromosome"/>
</dbReference>
<dbReference type="GO" id="GO:0019843">
    <property type="term" value="F:rRNA binding"/>
    <property type="evidence" value="ECO:0007669"/>
    <property type="project" value="UniProtKB-UniRule"/>
</dbReference>
<dbReference type="InterPro" id="IPR005704">
    <property type="entry name" value="Ribosomal_uS3_bac-typ"/>
</dbReference>
<dbReference type="InterPro" id="IPR009019">
    <property type="entry name" value="KH_sf_prok-type"/>
</dbReference>
<sequence length="219" mass="24363">MGQKVDPRGLRLGITRAWDSNWYADKKEYVKYFHEDVQIKEFIKKNYFHTGISKVRIERTSPSQVVVHIHTGKAGLIIGRKGAEIDALRTKLEKLTGKKVTVKVQEIKDLNGDAVLVAESIAAQIEKRIAYKKAMTQAISRSMKSPEVKGIKVMISGRLNGAEIARSEWAVEGKVPLHTLRADIDYAVATAHTTYGALGIKVWIFHGEVLPSKKEGGEA</sequence>
<keyword evidence="5 8" id="KW-0687">Ribonucleoprotein</keyword>
<dbReference type="STRING" id="76857.RO02_08645"/>
<dbReference type="HAMAP" id="MF_01309_B">
    <property type="entry name" value="Ribosomal_uS3_B"/>
    <property type="match status" value="1"/>
</dbReference>
<dbReference type="CDD" id="cd02412">
    <property type="entry name" value="KH-II_30S_S3"/>
    <property type="match status" value="1"/>
</dbReference>
<keyword evidence="4 8" id="KW-0689">Ribosomal protein</keyword>
<dbReference type="GeneID" id="60658504"/>
<dbReference type="Pfam" id="PF00189">
    <property type="entry name" value="Ribosomal_S3_C"/>
    <property type="match status" value="1"/>
</dbReference>
<dbReference type="InterPro" id="IPR015946">
    <property type="entry name" value="KH_dom-like_a/b"/>
</dbReference>
<organism evidence="17 24">
    <name type="scientific">Fusobacterium nucleatum subsp. polymorphum</name>
    <name type="common">Fusobacterium polymorphum</name>
    <dbReference type="NCBI Taxonomy" id="76857"/>
    <lineage>
        <taxon>Bacteria</taxon>
        <taxon>Fusobacteriati</taxon>
        <taxon>Fusobacteriota</taxon>
        <taxon>Fusobacteriia</taxon>
        <taxon>Fusobacteriales</taxon>
        <taxon>Fusobacteriaceae</taxon>
        <taxon>Fusobacterium</taxon>
    </lineage>
</organism>
<comment type="subunit">
    <text evidence="8">Part of the 30S ribosomal subunit. Forms a tight complex with proteins S10 and S14.</text>
</comment>
<dbReference type="GO" id="GO:0006412">
    <property type="term" value="P:translation"/>
    <property type="evidence" value="ECO:0007669"/>
    <property type="project" value="UniProtKB-UniRule"/>
</dbReference>
<dbReference type="PANTHER" id="PTHR11760">
    <property type="entry name" value="30S/40S RIBOSOMAL PROTEIN S3"/>
    <property type="match status" value="1"/>
</dbReference>
<reference evidence="13 22" key="7">
    <citation type="submission" date="2017-06" db="EMBL/GenBank/DDBJ databases">
        <title>Genome sequencing of Fusobacterium nucleatum subsp. polymorphum KCOM 1232 (=ChDC F37).</title>
        <authorList>
            <person name="Kook J.-K."/>
            <person name="Park S.-N."/>
            <person name="Lim Y.K."/>
            <person name="Roh H."/>
        </authorList>
    </citation>
    <scope>NUCLEOTIDE SEQUENCE [LARGE SCALE GENOMIC DNA]</scope>
    <source>
        <strain evidence="13">KCOM 1232</strain>
        <strain evidence="22">KCOM 1232 ( ChDC F37)</strain>
    </source>
</reference>
<name>A0A0D6FHS0_FUSNP</name>
<evidence type="ECO:0000313" key="24">
    <source>
        <dbReference type="Proteomes" id="UP000224507"/>
    </source>
</evidence>
<dbReference type="InterPro" id="IPR036419">
    <property type="entry name" value="Ribosomal_S3_C_sf"/>
</dbReference>
<proteinExistence type="inferred from homology"/>
<dbReference type="SUPFAM" id="SSF54814">
    <property type="entry name" value="Prokaryotic type KH domain (KH-domain type II)"/>
    <property type="match status" value="1"/>
</dbReference>
<evidence type="ECO:0000256" key="4">
    <source>
        <dbReference type="ARBA" id="ARBA00022980"/>
    </source>
</evidence>
<reference evidence="15 20" key="3">
    <citation type="submission" date="2017-06" db="EMBL/GenBank/DDBJ databases">
        <title>Draft genome sequence of Fusobacterium nucleatum subsp. polymorphum KCOM 1267 (=ChDC F290).</title>
        <authorList>
            <person name="Kook J.-K."/>
            <person name="Park S.-N."/>
            <person name="Lim Y.K."/>
            <person name="Roh H."/>
        </authorList>
    </citation>
    <scope>NUCLEOTIDE SEQUENCE [LARGE SCALE GENOMIC DNA]</scope>
    <source>
        <strain evidence="15">KCOM 1267</strain>
        <strain evidence="20">KCOM 1267(ChDC F290)</strain>
    </source>
</reference>
<evidence type="ECO:0000256" key="6">
    <source>
        <dbReference type="ARBA" id="ARBA00024998"/>
    </source>
</evidence>
<reference evidence="17 24" key="5">
    <citation type="submission" date="2017-06" db="EMBL/GenBank/DDBJ databases">
        <title>Draft genome sequence of Fusobacterium nucleatum subsp. polymorphum KCOM 1274 (=ChDC F309).</title>
        <authorList>
            <person name="Kook J.-K."/>
            <person name="Park S.-N."/>
            <person name="Lim Y.K."/>
            <person name="Roh H."/>
        </authorList>
    </citation>
    <scope>NUCLEOTIDE SEQUENCE [LARGE SCALE GENOMIC DNA]</scope>
    <source>
        <strain evidence="17">KCOM 1274</strain>
        <strain evidence="24">KCOM 1274 (ChDC F309)</strain>
    </source>
</reference>
<accession>A0A0D6FHS0</accession>
<dbReference type="KEGG" id="fpol:ERS445057_00414"/>
<evidence type="ECO:0000313" key="17">
    <source>
        <dbReference type="EMBL" id="PHI16958.1"/>
    </source>
</evidence>
<dbReference type="GO" id="GO:0003729">
    <property type="term" value="F:mRNA binding"/>
    <property type="evidence" value="ECO:0007669"/>
    <property type="project" value="UniProtKB-UniRule"/>
</dbReference>
<evidence type="ECO:0000256" key="3">
    <source>
        <dbReference type="ARBA" id="ARBA00022884"/>
    </source>
</evidence>
<comment type="similarity">
    <text evidence="1 8 9">Belongs to the universal ribosomal protein uS3 family.</text>
</comment>
<dbReference type="Pfam" id="PF07650">
    <property type="entry name" value="KH_2"/>
    <property type="match status" value="1"/>
</dbReference>
<dbReference type="GO" id="GO:0022627">
    <property type="term" value="C:cytosolic small ribosomal subunit"/>
    <property type="evidence" value="ECO:0007669"/>
    <property type="project" value="TreeGrafter"/>
</dbReference>
<evidence type="ECO:0000313" key="18">
    <source>
        <dbReference type="Proteomes" id="UP000067061"/>
    </source>
</evidence>
<evidence type="ECO:0000313" key="19">
    <source>
        <dbReference type="Proteomes" id="UP000197470"/>
    </source>
</evidence>
<evidence type="ECO:0000313" key="23">
    <source>
        <dbReference type="Proteomes" id="UP000224182"/>
    </source>
</evidence>
<dbReference type="EMBL" id="NIRO01000003">
    <property type="protein sequence ID" value="PHI16958.1"/>
    <property type="molecule type" value="Genomic_DNA"/>
</dbReference>
<dbReference type="InterPro" id="IPR057258">
    <property type="entry name" value="Ribosomal_uS3"/>
</dbReference>
<reference evidence="12 19" key="2">
    <citation type="submission" date="2017-05" db="EMBL/GenBank/DDBJ databases">
        <title>Genome sequencing of Fusobacterium nucleatum subsp. polymorphum KCOM 1001 (=ChDC F119).</title>
        <authorList>
            <person name="Kook J.-K."/>
            <person name="Park S.-N."/>
            <person name="Lim Y.K."/>
            <person name="Roh H."/>
        </authorList>
    </citation>
    <scope>NUCLEOTIDE SEQUENCE [LARGE SCALE GENOMIC DNA]</scope>
    <source>
        <strain evidence="12 19">KCOM 1001</strain>
    </source>
</reference>
<dbReference type="Proteomes" id="UP000222862">
    <property type="component" value="Unassembled WGS sequence"/>
</dbReference>
<gene>
    <name evidence="8" type="primary">rpsC</name>
    <name evidence="12" type="ORF">CA839_07510</name>
    <name evidence="15" type="ORF">CBG52_03945</name>
    <name evidence="14" type="ORF">CBG54_08130</name>
    <name evidence="17" type="ORF">CBG56_04750</name>
    <name evidence="16" type="ORF">CBG59_01695</name>
    <name evidence="13" type="ORF">RN96_13280</name>
    <name evidence="11" type="ORF">RO02_08645</name>
</gene>
<dbReference type="NCBIfam" id="TIGR01009">
    <property type="entry name" value="rpsC_bact"/>
    <property type="match status" value="1"/>
</dbReference>
<dbReference type="SMART" id="SM00322">
    <property type="entry name" value="KH"/>
    <property type="match status" value="1"/>
</dbReference>
<dbReference type="SUPFAM" id="SSF54821">
    <property type="entry name" value="Ribosomal protein S3 C-terminal domain"/>
    <property type="match status" value="1"/>
</dbReference>
<reference evidence="14 23" key="4">
    <citation type="submission" date="2017-06" db="EMBL/GenBank/DDBJ databases">
        <title>Draft genome sequence of Fusobacterium nucleatum subsp. polymorphum KCOM 1271 (=ChDC F305).</title>
        <authorList>
            <person name="Kook J.-K."/>
            <person name="Park S.-N."/>
            <person name="Lim Y.K."/>
            <person name="Roh H."/>
        </authorList>
    </citation>
    <scope>NUCLEOTIDE SEQUENCE [LARGE SCALE GENOMIC DNA]</scope>
    <source>
        <strain evidence="14">KCOM 1271</strain>
        <strain evidence="23">KCOM 1271 (ChDC F305)</strain>
    </source>
</reference>
<dbReference type="PROSITE" id="PS50823">
    <property type="entry name" value="KH_TYPE_2"/>
    <property type="match status" value="1"/>
</dbReference>
<evidence type="ECO:0000259" key="10">
    <source>
        <dbReference type="PROSITE" id="PS50823"/>
    </source>
</evidence>
<dbReference type="Proteomes" id="UP000224507">
    <property type="component" value="Unassembled WGS sequence"/>
</dbReference>
<dbReference type="Proteomes" id="UP000197470">
    <property type="component" value="Unassembled WGS sequence"/>
</dbReference>
<evidence type="ECO:0000313" key="20">
    <source>
        <dbReference type="Proteomes" id="UP000221504"/>
    </source>
</evidence>
<dbReference type="GO" id="GO:0003735">
    <property type="term" value="F:structural constituent of ribosome"/>
    <property type="evidence" value="ECO:0007669"/>
    <property type="project" value="InterPro"/>
</dbReference>
<dbReference type="EMBL" id="NHRT01000001">
    <property type="protein sequence ID" value="OWP25757.1"/>
    <property type="molecule type" value="Genomic_DNA"/>
</dbReference>
<evidence type="ECO:0000313" key="11">
    <source>
        <dbReference type="EMBL" id="ALM94685.1"/>
    </source>
</evidence>
<dbReference type="Proteomes" id="UP000221504">
    <property type="component" value="Unassembled WGS sequence"/>
</dbReference>
<keyword evidence="3 8" id="KW-0694">RNA-binding</keyword>
<dbReference type="PANTHER" id="PTHR11760:SF19">
    <property type="entry name" value="SMALL RIBOSOMAL SUBUNIT PROTEIN US3C"/>
    <property type="match status" value="1"/>
</dbReference>
<evidence type="ECO:0000313" key="15">
    <source>
        <dbReference type="EMBL" id="PHI10330.1"/>
    </source>
</evidence>
<keyword evidence="2 8" id="KW-0699">rRNA-binding</keyword>
<evidence type="ECO:0000313" key="22">
    <source>
        <dbReference type="Proteomes" id="UP000222862"/>
    </source>
</evidence>
<dbReference type="FunFam" id="3.30.1140.32:FF:000002">
    <property type="entry name" value="30S ribosomal protein S3"/>
    <property type="match status" value="1"/>
</dbReference>
<evidence type="ECO:0000313" key="21">
    <source>
        <dbReference type="Proteomes" id="UP000221852"/>
    </source>
</evidence>
<dbReference type="Proteomes" id="UP000224182">
    <property type="component" value="Unassembled WGS sequence"/>
</dbReference>
<dbReference type="FunFam" id="3.30.300.20:FF:000001">
    <property type="entry name" value="30S ribosomal protein S3"/>
    <property type="match status" value="1"/>
</dbReference>
<dbReference type="Gene3D" id="3.30.300.20">
    <property type="match status" value="1"/>
</dbReference>
<dbReference type="Proteomes" id="UP000221852">
    <property type="component" value="Unassembled WGS sequence"/>
</dbReference>
<evidence type="ECO:0000313" key="14">
    <source>
        <dbReference type="EMBL" id="PHI06997.1"/>
    </source>
</evidence>
<evidence type="ECO:0000313" key="13">
    <source>
        <dbReference type="EMBL" id="PGH19727.1"/>
    </source>
</evidence>
<reference evidence="16 21" key="6">
    <citation type="submission" date="2017-06" db="EMBL/GenBank/DDBJ databases">
        <title>Draft genome sequence of Fusobacterium nucleatum subsp. polymorphum KCOM 1330 (=ChDC F330).</title>
        <authorList>
            <person name="Kook J.-K."/>
            <person name="Park S.-N."/>
            <person name="Lim Y.K."/>
            <person name="Roh H."/>
        </authorList>
    </citation>
    <scope>NUCLEOTIDE SEQUENCE [LARGE SCALE GENOMIC DNA]</scope>
    <source>
        <strain evidence="16">KCOM 1330</strain>
        <strain evidence="21">KCOM 1330 (ChDC F330)</strain>
    </source>
</reference>
<feature type="domain" description="KH type-2" evidence="10">
    <location>
        <begin position="39"/>
        <end position="108"/>
    </location>
</feature>
<dbReference type="InterPro" id="IPR018280">
    <property type="entry name" value="Ribosomal_uS3_CS"/>
</dbReference>
<dbReference type="Gene3D" id="3.30.1140.32">
    <property type="entry name" value="Ribosomal protein S3, C-terminal domain"/>
    <property type="match status" value="1"/>
</dbReference>
<dbReference type="RefSeq" id="WP_005897298.1">
    <property type="nucleotide sequence ID" value="NZ_CP013121.1"/>
</dbReference>
<reference evidence="11 18" key="1">
    <citation type="submission" date="2015-11" db="EMBL/GenBank/DDBJ databases">
        <authorList>
            <person name="Kook J.-K."/>
            <person name="Park S.-N."/>
            <person name="Lim Y.K."/>
            <person name="Jo E."/>
        </authorList>
    </citation>
    <scope>NUCLEOTIDE SEQUENCE [LARGE SCALE GENOMIC DNA]</scope>
    <source>
        <strain evidence="11 18">ChDC F306</strain>
    </source>
</reference>
<evidence type="ECO:0000256" key="5">
    <source>
        <dbReference type="ARBA" id="ARBA00023274"/>
    </source>
</evidence>
<dbReference type="EMBL" id="NJGI01000008">
    <property type="protein sequence ID" value="PGH19727.1"/>
    <property type="molecule type" value="Genomic_DNA"/>
</dbReference>